<dbReference type="RefSeq" id="WP_263842897.1">
    <property type="nucleotide sequence ID" value="NZ_JALIEB010000002.1"/>
</dbReference>
<proteinExistence type="predicted"/>
<keyword evidence="3" id="KW-1185">Reference proteome</keyword>
<feature type="signal peptide" evidence="1">
    <location>
        <begin position="1"/>
        <end position="21"/>
    </location>
</feature>
<evidence type="ECO:0000256" key="1">
    <source>
        <dbReference type="SAM" id="SignalP"/>
    </source>
</evidence>
<keyword evidence="1" id="KW-0732">Signal</keyword>
<reference evidence="2 3" key="1">
    <citation type="submission" date="2022-04" db="EMBL/GenBank/DDBJ databases">
        <title>Roseobacter sp. WL0113 is a bacterium isolated from neritic sediment.</title>
        <authorList>
            <person name="Wang L."/>
            <person name="He W."/>
            <person name="Zhang D.-F."/>
        </authorList>
    </citation>
    <scope>NUCLEOTIDE SEQUENCE [LARGE SCALE GENOMIC DNA]</scope>
    <source>
        <strain evidence="2 3">WL0113</strain>
    </source>
</reference>
<sequence>MGHMFGGALCALGLLASGAVACDDRVGDRIATNSDAFKSSADVFYGDAIMPLRVAAYETLLRTNEPVFGAMVEEGKASQVTALFNTAVFCEMFRANGFFVRVTGLPPDAGALTEPQKAQILGRAYQLPVVERHYDEGCISTYANREAGCHPSYFVSASGGVIRFARDRESGEFRWVDGEYIGTMNVWTGSGYVATPASLQLQ</sequence>
<evidence type="ECO:0000313" key="2">
    <source>
        <dbReference type="EMBL" id="MCV3270571.1"/>
    </source>
</evidence>
<name>A0ABT3BAG9_9RHOB</name>
<accession>A0ABT3BAG9</accession>
<dbReference type="Proteomes" id="UP001208690">
    <property type="component" value="Unassembled WGS sequence"/>
</dbReference>
<protein>
    <recommendedName>
        <fullName evidence="4">Lipoprotein</fullName>
    </recommendedName>
</protein>
<organism evidence="2 3">
    <name type="scientific">Roseobacter sinensis</name>
    <dbReference type="NCBI Taxonomy" id="2931391"/>
    <lineage>
        <taxon>Bacteria</taxon>
        <taxon>Pseudomonadati</taxon>
        <taxon>Pseudomonadota</taxon>
        <taxon>Alphaproteobacteria</taxon>
        <taxon>Rhodobacterales</taxon>
        <taxon>Roseobacteraceae</taxon>
        <taxon>Roseobacter</taxon>
    </lineage>
</organism>
<dbReference type="EMBL" id="JALIEB010000002">
    <property type="protein sequence ID" value="MCV3270571.1"/>
    <property type="molecule type" value="Genomic_DNA"/>
</dbReference>
<comment type="caution">
    <text evidence="2">The sequence shown here is derived from an EMBL/GenBank/DDBJ whole genome shotgun (WGS) entry which is preliminary data.</text>
</comment>
<feature type="chain" id="PRO_5045839499" description="Lipoprotein" evidence="1">
    <location>
        <begin position="22"/>
        <end position="202"/>
    </location>
</feature>
<evidence type="ECO:0000313" key="3">
    <source>
        <dbReference type="Proteomes" id="UP001208690"/>
    </source>
</evidence>
<gene>
    <name evidence="2" type="ORF">MUB52_03950</name>
</gene>
<evidence type="ECO:0008006" key="4">
    <source>
        <dbReference type="Google" id="ProtNLM"/>
    </source>
</evidence>